<accession>E9H8Y4</accession>
<name>E9H8Y4_DAPPU</name>
<gene>
    <name evidence="1" type="ORF">DAPPUDRAFT_255316</name>
</gene>
<protein>
    <submittedName>
        <fullName evidence="1">Uncharacterized protein</fullName>
    </submittedName>
</protein>
<reference evidence="1 2" key="1">
    <citation type="journal article" date="2011" name="Science">
        <title>The ecoresponsive genome of Daphnia pulex.</title>
        <authorList>
            <person name="Colbourne J.K."/>
            <person name="Pfrender M.E."/>
            <person name="Gilbert D."/>
            <person name="Thomas W.K."/>
            <person name="Tucker A."/>
            <person name="Oakley T.H."/>
            <person name="Tokishita S."/>
            <person name="Aerts A."/>
            <person name="Arnold G.J."/>
            <person name="Basu M.K."/>
            <person name="Bauer D.J."/>
            <person name="Caceres C.E."/>
            <person name="Carmel L."/>
            <person name="Casola C."/>
            <person name="Choi J.H."/>
            <person name="Detter J.C."/>
            <person name="Dong Q."/>
            <person name="Dusheyko S."/>
            <person name="Eads B.D."/>
            <person name="Frohlich T."/>
            <person name="Geiler-Samerotte K.A."/>
            <person name="Gerlach D."/>
            <person name="Hatcher P."/>
            <person name="Jogdeo S."/>
            <person name="Krijgsveld J."/>
            <person name="Kriventseva E.V."/>
            <person name="Kultz D."/>
            <person name="Laforsch C."/>
            <person name="Lindquist E."/>
            <person name="Lopez J."/>
            <person name="Manak J.R."/>
            <person name="Muller J."/>
            <person name="Pangilinan J."/>
            <person name="Patwardhan R.P."/>
            <person name="Pitluck S."/>
            <person name="Pritham E.J."/>
            <person name="Rechtsteiner A."/>
            <person name="Rho M."/>
            <person name="Rogozin I.B."/>
            <person name="Sakarya O."/>
            <person name="Salamov A."/>
            <person name="Schaack S."/>
            <person name="Shapiro H."/>
            <person name="Shiga Y."/>
            <person name="Skalitzky C."/>
            <person name="Smith Z."/>
            <person name="Souvorov A."/>
            <person name="Sung W."/>
            <person name="Tang Z."/>
            <person name="Tsuchiya D."/>
            <person name="Tu H."/>
            <person name="Vos H."/>
            <person name="Wang M."/>
            <person name="Wolf Y.I."/>
            <person name="Yamagata H."/>
            <person name="Yamada T."/>
            <person name="Ye Y."/>
            <person name="Shaw J.R."/>
            <person name="Andrews J."/>
            <person name="Crease T.J."/>
            <person name="Tang H."/>
            <person name="Lucas S.M."/>
            <person name="Robertson H.M."/>
            <person name="Bork P."/>
            <person name="Koonin E.V."/>
            <person name="Zdobnov E.M."/>
            <person name="Grigoriev I.V."/>
            <person name="Lynch M."/>
            <person name="Boore J.L."/>
        </authorList>
    </citation>
    <scope>NUCLEOTIDE SEQUENCE [LARGE SCALE GENOMIC DNA]</scope>
</reference>
<dbReference type="AlphaFoldDB" id="E9H8Y4"/>
<dbReference type="InParanoid" id="E9H8Y4"/>
<proteinExistence type="predicted"/>
<organism evidence="1 2">
    <name type="scientific">Daphnia pulex</name>
    <name type="common">Water flea</name>
    <dbReference type="NCBI Taxonomy" id="6669"/>
    <lineage>
        <taxon>Eukaryota</taxon>
        <taxon>Metazoa</taxon>
        <taxon>Ecdysozoa</taxon>
        <taxon>Arthropoda</taxon>
        <taxon>Crustacea</taxon>
        <taxon>Branchiopoda</taxon>
        <taxon>Diplostraca</taxon>
        <taxon>Cladocera</taxon>
        <taxon>Anomopoda</taxon>
        <taxon>Daphniidae</taxon>
        <taxon>Daphnia</taxon>
    </lineage>
</organism>
<dbReference type="Proteomes" id="UP000000305">
    <property type="component" value="Unassembled WGS sequence"/>
</dbReference>
<dbReference type="HOGENOM" id="CLU_2851963_0_0_1"/>
<evidence type="ECO:0000313" key="2">
    <source>
        <dbReference type="Proteomes" id="UP000000305"/>
    </source>
</evidence>
<dbReference type="EMBL" id="GL732606">
    <property type="protein sequence ID" value="EFX71815.1"/>
    <property type="molecule type" value="Genomic_DNA"/>
</dbReference>
<evidence type="ECO:0000313" key="1">
    <source>
        <dbReference type="EMBL" id="EFX71815.1"/>
    </source>
</evidence>
<sequence>MTVNACAVLCTQNNHCFKCLIKGHYSSKYSLARSFGRVLSCYLQSYVMNSAKQGRKRPAVDGFDR</sequence>
<keyword evidence="2" id="KW-1185">Reference proteome</keyword>
<dbReference type="KEGG" id="dpx:DAPPUDRAFT_255316"/>